<organism evidence="3 4">
    <name type="scientific">Novosphingobium silvae</name>
    <dbReference type="NCBI Taxonomy" id="2692619"/>
    <lineage>
        <taxon>Bacteria</taxon>
        <taxon>Pseudomonadati</taxon>
        <taxon>Pseudomonadota</taxon>
        <taxon>Alphaproteobacteria</taxon>
        <taxon>Sphingomonadales</taxon>
        <taxon>Sphingomonadaceae</taxon>
        <taxon>Novosphingobium</taxon>
    </lineage>
</organism>
<dbReference type="Pfam" id="PF01183">
    <property type="entry name" value="Glyco_hydro_25"/>
    <property type="match status" value="1"/>
</dbReference>
<protein>
    <submittedName>
        <fullName evidence="3">Lysozyme</fullName>
    </submittedName>
</protein>
<gene>
    <name evidence="3" type="ORF">GR702_12020</name>
</gene>
<comment type="caution">
    <text evidence="3">The sequence shown here is derived from an EMBL/GenBank/DDBJ whole genome shotgun (WGS) entry which is preliminary data.</text>
</comment>
<dbReference type="InterPro" id="IPR002053">
    <property type="entry name" value="Glyco_hydro_25"/>
</dbReference>
<keyword evidence="2" id="KW-1133">Transmembrane helix</keyword>
<dbReference type="EMBL" id="WVTD01000008">
    <property type="protein sequence ID" value="MYL98492.1"/>
    <property type="molecule type" value="Genomic_DNA"/>
</dbReference>
<dbReference type="SUPFAM" id="SSF51445">
    <property type="entry name" value="(Trans)glycosidases"/>
    <property type="match status" value="1"/>
</dbReference>
<dbReference type="PROSITE" id="PS51904">
    <property type="entry name" value="GLYCOSYL_HYDROL_F25_2"/>
    <property type="match status" value="1"/>
</dbReference>
<dbReference type="GO" id="GO:0016998">
    <property type="term" value="P:cell wall macromolecule catabolic process"/>
    <property type="evidence" value="ECO:0007669"/>
    <property type="project" value="InterPro"/>
</dbReference>
<dbReference type="Proteomes" id="UP000465810">
    <property type="component" value="Unassembled WGS sequence"/>
</dbReference>
<dbReference type="RefSeq" id="WP_160986134.1">
    <property type="nucleotide sequence ID" value="NZ_WVTD01000008.1"/>
</dbReference>
<dbReference type="GO" id="GO:0009253">
    <property type="term" value="P:peptidoglycan catabolic process"/>
    <property type="evidence" value="ECO:0007669"/>
    <property type="project" value="InterPro"/>
</dbReference>
<accession>A0A7X4GIP4</accession>
<evidence type="ECO:0000313" key="4">
    <source>
        <dbReference type="Proteomes" id="UP000465810"/>
    </source>
</evidence>
<dbReference type="AlphaFoldDB" id="A0A7X4GIP4"/>
<proteinExistence type="inferred from homology"/>
<dbReference type="Gene3D" id="3.20.20.80">
    <property type="entry name" value="Glycosidases"/>
    <property type="match status" value="1"/>
</dbReference>
<reference evidence="3 4" key="1">
    <citation type="submission" date="2019-12" db="EMBL/GenBank/DDBJ databases">
        <authorList>
            <person name="Feng G."/>
            <person name="Zhu H."/>
        </authorList>
    </citation>
    <scope>NUCLEOTIDE SEQUENCE [LARGE SCALE GENOMIC DNA]</scope>
    <source>
        <strain evidence="3 4">FGD1</strain>
    </source>
</reference>
<sequence>MAARKGGGSAKGGASSKGDWRLRLLGALVLAAIGAGAWGWWHLRHWTPERGVYAVQGVEIGADDGEVSFSALKAIGADFAYVDASASAFARDPRFVENFEAARAAGMEVGALHRYDPCQPAGTQAANFVTTVPRDARLLPPAVELDMLADACPVRVSDARVESELMTFLNQVETHTGKPVILKVTPPFQSRYAVAHKLDRNLWLVRDRFEPAYGGRPWALWTANSALATEVAQDGLRWVVMQP</sequence>
<dbReference type="GO" id="GO:0003796">
    <property type="term" value="F:lysozyme activity"/>
    <property type="evidence" value="ECO:0007669"/>
    <property type="project" value="InterPro"/>
</dbReference>
<dbReference type="CDD" id="cd00599">
    <property type="entry name" value="GH25_muramidase"/>
    <property type="match status" value="1"/>
</dbReference>
<name>A0A7X4GIP4_9SPHN</name>
<keyword evidence="4" id="KW-1185">Reference proteome</keyword>
<feature type="transmembrane region" description="Helical" evidence="2">
    <location>
        <begin position="20"/>
        <end position="41"/>
    </location>
</feature>
<evidence type="ECO:0000313" key="3">
    <source>
        <dbReference type="EMBL" id="MYL98492.1"/>
    </source>
</evidence>
<evidence type="ECO:0000256" key="2">
    <source>
        <dbReference type="SAM" id="Phobius"/>
    </source>
</evidence>
<keyword evidence="2" id="KW-0472">Membrane</keyword>
<keyword evidence="2" id="KW-0812">Transmembrane</keyword>
<dbReference type="InterPro" id="IPR017853">
    <property type="entry name" value="GH"/>
</dbReference>
<evidence type="ECO:0000256" key="1">
    <source>
        <dbReference type="ARBA" id="ARBA00010646"/>
    </source>
</evidence>
<comment type="similarity">
    <text evidence="1">Belongs to the glycosyl hydrolase 25 family.</text>
</comment>